<feature type="compositionally biased region" description="Low complexity" evidence="1">
    <location>
        <begin position="130"/>
        <end position="140"/>
    </location>
</feature>
<evidence type="ECO:0000313" key="2">
    <source>
        <dbReference type="EMBL" id="OQE70390.1"/>
    </source>
</evidence>
<organism evidence="2 3">
    <name type="scientific">Penicillium nalgiovense</name>
    <dbReference type="NCBI Taxonomy" id="60175"/>
    <lineage>
        <taxon>Eukaryota</taxon>
        <taxon>Fungi</taxon>
        <taxon>Dikarya</taxon>
        <taxon>Ascomycota</taxon>
        <taxon>Pezizomycotina</taxon>
        <taxon>Eurotiomycetes</taxon>
        <taxon>Eurotiomycetidae</taxon>
        <taxon>Eurotiales</taxon>
        <taxon>Aspergillaceae</taxon>
        <taxon>Penicillium</taxon>
    </lineage>
</organism>
<comment type="caution">
    <text evidence="2">The sequence shown here is derived from an EMBL/GenBank/DDBJ whole genome shotgun (WGS) entry which is preliminary data.</text>
</comment>
<dbReference type="EMBL" id="MOOB01000118">
    <property type="protein sequence ID" value="OQE70390.1"/>
    <property type="molecule type" value="Genomic_DNA"/>
</dbReference>
<name>A0A1V6X5F4_PENNA</name>
<protein>
    <submittedName>
        <fullName evidence="2">Uncharacterized protein</fullName>
    </submittedName>
</protein>
<accession>A0A1V6X5F4</accession>
<evidence type="ECO:0000313" key="3">
    <source>
        <dbReference type="Proteomes" id="UP000191691"/>
    </source>
</evidence>
<evidence type="ECO:0000256" key="1">
    <source>
        <dbReference type="SAM" id="MobiDB-lite"/>
    </source>
</evidence>
<gene>
    <name evidence="2" type="ORF">PENNAL_c0118G00639</name>
</gene>
<keyword evidence="3" id="KW-1185">Reference proteome</keyword>
<feature type="region of interest" description="Disordered" evidence="1">
    <location>
        <begin position="109"/>
        <end position="147"/>
    </location>
</feature>
<proteinExistence type="predicted"/>
<dbReference type="AlphaFoldDB" id="A0A1V6X5F4"/>
<dbReference type="Proteomes" id="UP000191691">
    <property type="component" value="Unassembled WGS sequence"/>
</dbReference>
<reference evidence="3" key="1">
    <citation type="journal article" date="2017" name="Nat. Microbiol.">
        <title>Global analysis of biosynthetic gene clusters reveals vast potential of secondary metabolite production in Penicillium species.</title>
        <authorList>
            <person name="Nielsen J.C."/>
            <person name="Grijseels S."/>
            <person name="Prigent S."/>
            <person name="Ji B."/>
            <person name="Dainat J."/>
            <person name="Nielsen K.F."/>
            <person name="Frisvad J.C."/>
            <person name="Workman M."/>
            <person name="Nielsen J."/>
        </authorList>
    </citation>
    <scope>NUCLEOTIDE SEQUENCE [LARGE SCALE GENOMIC DNA]</scope>
    <source>
        <strain evidence="3">IBT 13039</strain>
    </source>
</reference>
<sequence>MVGSPLVPVNRYNHMRLKNQMSPSYLLRRTLSRKDSRTRLHCAFVMDSMSKSSENTPKQSLAFPPMFIANVNGCITRENVDIRFPWPGSVIEYNGDSKYRPKEGEPVCTGNPTFGPIPVTDTVDTSENDSTTGSSNSMSCSCGCQCD</sequence>
<dbReference type="Gene3D" id="2.70.50.70">
    <property type="match status" value="1"/>
</dbReference>
<dbReference type="STRING" id="60175.A0A1V6X5F4"/>